<accession>A0A840QNT6</accession>
<dbReference type="Gene3D" id="3.40.190.10">
    <property type="entry name" value="Periplasmic binding protein-like II"/>
    <property type="match status" value="2"/>
</dbReference>
<proteinExistence type="predicted"/>
<feature type="chain" id="PRO_5038667293" description="TAXI family TRAP transporter solute-binding subunit" evidence="1">
    <location>
        <begin position="22"/>
        <end position="333"/>
    </location>
</feature>
<evidence type="ECO:0000313" key="2">
    <source>
        <dbReference type="EMBL" id="MBB5173034.1"/>
    </source>
</evidence>
<comment type="caution">
    <text evidence="2">The sequence shown here is derived from an EMBL/GenBank/DDBJ whole genome shotgun (WGS) entry which is preliminary data.</text>
</comment>
<keyword evidence="1" id="KW-0732">Signal</keyword>
<gene>
    <name evidence="2" type="ORF">HNQ41_001197</name>
</gene>
<dbReference type="PANTHER" id="PTHR42941">
    <property type="entry name" value="SLL1037 PROTEIN"/>
    <property type="match status" value="1"/>
</dbReference>
<reference evidence="2 3" key="1">
    <citation type="submission" date="2020-08" db="EMBL/GenBank/DDBJ databases">
        <title>Genomic Encyclopedia of Type Strains, Phase IV (KMG-IV): sequencing the most valuable type-strain genomes for metagenomic binning, comparative biology and taxonomic classification.</title>
        <authorList>
            <person name="Goeker M."/>
        </authorList>
    </citation>
    <scope>NUCLEOTIDE SEQUENCE [LARGE SCALE GENOMIC DNA]</scope>
    <source>
        <strain evidence="2 3">DSM 24696</strain>
    </source>
</reference>
<dbReference type="PROSITE" id="PS51257">
    <property type="entry name" value="PROKAR_LIPOPROTEIN"/>
    <property type="match status" value="1"/>
</dbReference>
<dbReference type="EMBL" id="JACHHB010000004">
    <property type="protein sequence ID" value="MBB5173034.1"/>
    <property type="molecule type" value="Genomic_DNA"/>
</dbReference>
<evidence type="ECO:0000256" key="1">
    <source>
        <dbReference type="SAM" id="SignalP"/>
    </source>
</evidence>
<sequence length="333" mass="36373">MKRFGKVIGFSALMTTMLAMTACGEVEETTNSDESSISTVTIGTASQGGTYYIYGGGLASLLESDLDVTSNVEVTGGPVHNMQLVQGGEIDIGMITMGPGYEGYTGTGEWAEGQELTDVRIAFPMYTTPFHWWALESSEVEDISDIEGQQVGVGPAGGTSGTYLPMIHDLLDLNTNNVQAGASDMTSQQMDGQLDIIGFAAGIPISAVTEVETQEDITFFGLDGERRDQVIEELPFFDEFTIPADTYETLDEDLETIALFNFGIVHKDMDEEFVYDLVKHYHENQDQMITTHSAAEEAVPEAIKNNQDIPLHPGAIKYYEEIDIDLPEEVLSE</sequence>
<feature type="signal peptide" evidence="1">
    <location>
        <begin position="1"/>
        <end position="21"/>
    </location>
</feature>
<dbReference type="Proteomes" id="UP000551878">
    <property type="component" value="Unassembled WGS sequence"/>
</dbReference>
<dbReference type="InterPro" id="IPR011852">
    <property type="entry name" value="TRAP_TAXI"/>
</dbReference>
<evidence type="ECO:0000313" key="3">
    <source>
        <dbReference type="Proteomes" id="UP000551878"/>
    </source>
</evidence>
<dbReference type="AlphaFoldDB" id="A0A840QNT6"/>
<dbReference type="NCBIfam" id="TIGR02122">
    <property type="entry name" value="TRAP_TAXI"/>
    <property type="match status" value="1"/>
</dbReference>
<dbReference type="Pfam" id="PF16868">
    <property type="entry name" value="NMT1_3"/>
    <property type="match status" value="1"/>
</dbReference>
<organism evidence="2 3">
    <name type="scientific">Texcoconibacillus texcoconensis</name>
    <dbReference type="NCBI Taxonomy" id="1095777"/>
    <lineage>
        <taxon>Bacteria</taxon>
        <taxon>Bacillati</taxon>
        <taxon>Bacillota</taxon>
        <taxon>Bacilli</taxon>
        <taxon>Bacillales</taxon>
        <taxon>Bacillaceae</taxon>
        <taxon>Texcoconibacillus</taxon>
    </lineage>
</organism>
<keyword evidence="3" id="KW-1185">Reference proteome</keyword>
<evidence type="ECO:0008006" key="4">
    <source>
        <dbReference type="Google" id="ProtNLM"/>
    </source>
</evidence>
<dbReference type="SUPFAM" id="SSF53850">
    <property type="entry name" value="Periplasmic binding protein-like II"/>
    <property type="match status" value="1"/>
</dbReference>
<protein>
    <recommendedName>
        <fullName evidence="4">TAXI family TRAP transporter solute-binding subunit</fullName>
    </recommendedName>
</protein>
<name>A0A840QNT6_9BACI</name>
<dbReference type="PANTHER" id="PTHR42941:SF1">
    <property type="entry name" value="SLL1037 PROTEIN"/>
    <property type="match status" value="1"/>
</dbReference>
<dbReference type="RefSeq" id="WP_184663481.1">
    <property type="nucleotide sequence ID" value="NZ_JACHHB010000004.1"/>
</dbReference>